<keyword evidence="2" id="KW-1185">Reference proteome</keyword>
<gene>
    <name evidence="1" type="ORF">C8D94_101875</name>
</gene>
<dbReference type="EMBL" id="QRAO01000001">
    <property type="protein sequence ID" value="RDK88996.1"/>
    <property type="molecule type" value="Genomic_DNA"/>
</dbReference>
<proteinExistence type="predicted"/>
<evidence type="ECO:0000313" key="2">
    <source>
        <dbReference type="Proteomes" id="UP000255317"/>
    </source>
</evidence>
<dbReference type="RefSeq" id="WP_170134715.1">
    <property type="nucleotide sequence ID" value="NZ_QRAO01000001.1"/>
</dbReference>
<organism evidence="1 2">
    <name type="scientific">Marinirhabdus gelatinilytica</name>
    <dbReference type="NCBI Taxonomy" id="1703343"/>
    <lineage>
        <taxon>Bacteria</taxon>
        <taxon>Pseudomonadati</taxon>
        <taxon>Bacteroidota</taxon>
        <taxon>Flavobacteriia</taxon>
        <taxon>Flavobacteriales</taxon>
        <taxon>Flavobacteriaceae</taxon>
    </lineage>
</organism>
<protein>
    <submittedName>
        <fullName evidence="1">Uncharacterized protein</fullName>
    </submittedName>
</protein>
<accession>A0A370QKW1</accession>
<sequence length="58" mass="6830">MDWMFEDFKTDLDGLNPKVREKALEIAKELVKKKDLPAKDALQEAITRAEEWFYDIEG</sequence>
<comment type="caution">
    <text evidence="1">The sequence shown here is derived from an EMBL/GenBank/DDBJ whole genome shotgun (WGS) entry which is preliminary data.</text>
</comment>
<evidence type="ECO:0000313" key="1">
    <source>
        <dbReference type="EMBL" id="RDK88996.1"/>
    </source>
</evidence>
<reference evidence="1 2" key="1">
    <citation type="submission" date="2018-07" db="EMBL/GenBank/DDBJ databases">
        <title>Genomic Encyclopedia of Type Strains, Phase IV (KMG-IV): sequencing the most valuable type-strain genomes for metagenomic binning, comparative biology and taxonomic classification.</title>
        <authorList>
            <person name="Goeker M."/>
        </authorList>
    </citation>
    <scope>NUCLEOTIDE SEQUENCE [LARGE SCALE GENOMIC DNA]</scope>
    <source>
        <strain evidence="1 2">DSM 101478</strain>
    </source>
</reference>
<name>A0A370QKW1_9FLAO</name>
<dbReference type="Proteomes" id="UP000255317">
    <property type="component" value="Unassembled WGS sequence"/>
</dbReference>
<dbReference type="AlphaFoldDB" id="A0A370QKW1"/>